<feature type="domain" description="Aminotransferase class I/classII large" evidence="3">
    <location>
        <begin position="130"/>
        <end position="321"/>
    </location>
</feature>
<name>A0A286ADI8_9SPHI</name>
<protein>
    <submittedName>
        <fullName evidence="4">7-keto-8-aminopelargonate synthetase</fullName>
    </submittedName>
</protein>
<dbReference type="Gene3D" id="3.90.1150.10">
    <property type="entry name" value="Aspartate Aminotransferase, domain 1"/>
    <property type="match status" value="1"/>
</dbReference>
<dbReference type="InterPro" id="IPR015422">
    <property type="entry name" value="PyrdxlP-dep_Trfase_small"/>
</dbReference>
<gene>
    <name evidence="4" type="ORF">SAMN06297358_3687</name>
</gene>
<comment type="cofactor">
    <cofactor evidence="1">
        <name>pyridoxal 5'-phosphate</name>
        <dbReference type="ChEBI" id="CHEBI:597326"/>
    </cofactor>
</comment>
<sequence>MSVKIDFDQLDEHLSSKLTVNNENYLYFGGTAYLGIPQNKDFIDIYVEGIQRYGLNNGTSRGNNIQLAIYDEAEAFIAERYGAEAALITSSGYLVAKLTVQAYASFGAIRYAPNTHPALWLDGNPFNNLDFEVWSKQLVEEINSSEQENWVLLSNSLNNLHPEIYDFSFIKDISPAKNVMLIIDDSHGIGIINGGFSALQSIPKISNVDVVIVASMAKALGLDAGVVFGSNAAISKLKQSDEFYGASPPAAAGLYAFMKGQELYKVAYQKLQANVKLFRQLLPCNSDWLYSDAFPVFLNKEKAIEQRLLQEKILISSFPYPDRNGSILNRIVLSSWHGEVDILKLITALQ</sequence>
<dbReference type="GO" id="GO:0030170">
    <property type="term" value="F:pyridoxal phosphate binding"/>
    <property type="evidence" value="ECO:0007669"/>
    <property type="project" value="InterPro"/>
</dbReference>
<accession>A0A286ADI8</accession>
<dbReference type="RefSeq" id="WP_097133463.1">
    <property type="nucleotide sequence ID" value="NZ_OCMT01000004.1"/>
</dbReference>
<evidence type="ECO:0000259" key="3">
    <source>
        <dbReference type="Pfam" id="PF00155"/>
    </source>
</evidence>
<dbReference type="Proteomes" id="UP000219281">
    <property type="component" value="Unassembled WGS sequence"/>
</dbReference>
<evidence type="ECO:0000313" key="4">
    <source>
        <dbReference type="EMBL" id="SOD19979.1"/>
    </source>
</evidence>
<evidence type="ECO:0000256" key="2">
    <source>
        <dbReference type="ARBA" id="ARBA00022679"/>
    </source>
</evidence>
<dbReference type="SUPFAM" id="SSF53383">
    <property type="entry name" value="PLP-dependent transferases"/>
    <property type="match status" value="1"/>
</dbReference>
<dbReference type="InterPro" id="IPR015424">
    <property type="entry name" value="PyrdxlP-dep_Trfase"/>
</dbReference>
<dbReference type="PANTHER" id="PTHR13693">
    <property type="entry name" value="CLASS II AMINOTRANSFERASE/8-AMINO-7-OXONONANOATE SYNTHASE"/>
    <property type="match status" value="1"/>
</dbReference>
<reference evidence="5" key="1">
    <citation type="submission" date="2017-09" db="EMBL/GenBank/DDBJ databases">
        <authorList>
            <person name="Varghese N."/>
            <person name="Submissions S."/>
        </authorList>
    </citation>
    <scope>NUCLEOTIDE SEQUENCE [LARGE SCALE GENOMIC DNA]</scope>
    <source>
        <strain evidence="5">CGMCC 1.12803</strain>
    </source>
</reference>
<dbReference type="OrthoDB" id="846426at2"/>
<dbReference type="Gene3D" id="3.40.640.10">
    <property type="entry name" value="Type I PLP-dependent aspartate aminotransferase-like (Major domain)"/>
    <property type="match status" value="1"/>
</dbReference>
<keyword evidence="5" id="KW-1185">Reference proteome</keyword>
<dbReference type="InterPro" id="IPR015421">
    <property type="entry name" value="PyrdxlP-dep_Trfase_major"/>
</dbReference>
<keyword evidence="2" id="KW-0808">Transferase</keyword>
<evidence type="ECO:0000256" key="1">
    <source>
        <dbReference type="ARBA" id="ARBA00001933"/>
    </source>
</evidence>
<proteinExistence type="predicted"/>
<dbReference type="InterPro" id="IPR004839">
    <property type="entry name" value="Aminotransferase_I/II_large"/>
</dbReference>
<dbReference type="Pfam" id="PF00155">
    <property type="entry name" value="Aminotran_1_2"/>
    <property type="match status" value="1"/>
</dbReference>
<dbReference type="GO" id="GO:0016740">
    <property type="term" value="F:transferase activity"/>
    <property type="evidence" value="ECO:0007669"/>
    <property type="project" value="UniProtKB-KW"/>
</dbReference>
<dbReference type="InterPro" id="IPR050087">
    <property type="entry name" value="AON_synthase_class-II"/>
</dbReference>
<dbReference type="EMBL" id="OCMT01000004">
    <property type="protein sequence ID" value="SOD19979.1"/>
    <property type="molecule type" value="Genomic_DNA"/>
</dbReference>
<organism evidence="4 5">
    <name type="scientific">Pedobacter xixiisoli</name>
    <dbReference type="NCBI Taxonomy" id="1476464"/>
    <lineage>
        <taxon>Bacteria</taxon>
        <taxon>Pseudomonadati</taxon>
        <taxon>Bacteroidota</taxon>
        <taxon>Sphingobacteriia</taxon>
        <taxon>Sphingobacteriales</taxon>
        <taxon>Sphingobacteriaceae</taxon>
        <taxon>Pedobacter</taxon>
    </lineage>
</organism>
<dbReference type="AlphaFoldDB" id="A0A286ADI8"/>
<evidence type="ECO:0000313" key="5">
    <source>
        <dbReference type="Proteomes" id="UP000219281"/>
    </source>
</evidence>